<reference evidence="2" key="1">
    <citation type="journal article" date="2015" name="Nature">
        <title>Complex archaea that bridge the gap between prokaryotes and eukaryotes.</title>
        <authorList>
            <person name="Spang A."/>
            <person name="Saw J.H."/>
            <person name="Jorgensen S.L."/>
            <person name="Zaremba-Niedzwiedzka K."/>
            <person name="Martijn J."/>
            <person name="Lind A.E."/>
            <person name="van Eijk R."/>
            <person name="Schleper C."/>
            <person name="Guy L."/>
            <person name="Ettema T.J."/>
        </authorList>
    </citation>
    <scope>NUCLEOTIDE SEQUENCE</scope>
</reference>
<evidence type="ECO:0000256" key="1">
    <source>
        <dbReference type="SAM" id="MobiDB-lite"/>
    </source>
</evidence>
<accession>A0A0F9HVM2</accession>
<feature type="region of interest" description="Disordered" evidence="1">
    <location>
        <begin position="44"/>
        <end position="63"/>
    </location>
</feature>
<proteinExistence type="predicted"/>
<sequence>MASNAKTRKRSKKNETKRDGKFVKLLCDIDKVLSTGDLPSHYVGGGQPFTRGKKAVAKSTKST</sequence>
<protein>
    <submittedName>
        <fullName evidence="2">Uncharacterized protein</fullName>
    </submittedName>
</protein>
<dbReference type="AlphaFoldDB" id="A0A0F9HVM2"/>
<organism evidence="2">
    <name type="scientific">marine sediment metagenome</name>
    <dbReference type="NCBI Taxonomy" id="412755"/>
    <lineage>
        <taxon>unclassified sequences</taxon>
        <taxon>metagenomes</taxon>
        <taxon>ecological metagenomes</taxon>
    </lineage>
</organism>
<gene>
    <name evidence="2" type="ORF">LCGC14_1655410</name>
</gene>
<evidence type="ECO:0000313" key="2">
    <source>
        <dbReference type="EMBL" id="KKM19466.1"/>
    </source>
</evidence>
<dbReference type="EMBL" id="LAZR01013980">
    <property type="protein sequence ID" value="KKM19466.1"/>
    <property type="molecule type" value="Genomic_DNA"/>
</dbReference>
<name>A0A0F9HVM2_9ZZZZ</name>
<comment type="caution">
    <text evidence="2">The sequence shown here is derived from an EMBL/GenBank/DDBJ whole genome shotgun (WGS) entry which is preliminary data.</text>
</comment>